<dbReference type="SUPFAM" id="SSF54786">
    <property type="entry name" value="YcfA/nrd intein domain"/>
    <property type="match status" value="1"/>
</dbReference>
<evidence type="ECO:0000313" key="2">
    <source>
        <dbReference type="Proteomes" id="UP000548632"/>
    </source>
</evidence>
<accession>A0A839H9I4</accession>
<reference evidence="1 2" key="1">
    <citation type="journal article" date="2020" name="Arch. Microbiol.">
        <title>The genome sequence of the giant phototrophic gammaproteobacterium Thiospirillum jenense gives insight into its physiological properties and phylogenetic relationships.</title>
        <authorList>
            <person name="Imhoff J.F."/>
            <person name="Meyer T.E."/>
            <person name="Kyndt J.A."/>
        </authorList>
    </citation>
    <scope>NUCLEOTIDE SEQUENCE [LARGE SCALE GENOMIC DNA]</scope>
    <source>
        <strain evidence="1 2">DSM 216</strain>
    </source>
</reference>
<comment type="caution">
    <text evidence="1">The sequence shown here is derived from an EMBL/GenBank/DDBJ whole genome shotgun (WGS) entry which is preliminary data.</text>
</comment>
<dbReference type="Proteomes" id="UP000548632">
    <property type="component" value="Unassembled WGS sequence"/>
</dbReference>
<keyword evidence="2" id="KW-1185">Reference proteome</keyword>
<dbReference type="EMBL" id="JABVCQ010000011">
    <property type="protein sequence ID" value="MBB1125943.1"/>
    <property type="molecule type" value="Genomic_DNA"/>
</dbReference>
<name>A0A839H9I4_9GAMM</name>
<dbReference type="AlphaFoldDB" id="A0A839H9I4"/>
<sequence length="60" mass="7169">MRRTELMRHLQQHGVTLIREGRRHTIVGKDMLKSQIPRHREIVDELARQICKDLGLPFVR</sequence>
<gene>
    <name evidence="1" type="ORF">HUK38_06815</name>
</gene>
<proteinExistence type="predicted"/>
<evidence type="ECO:0000313" key="1">
    <source>
        <dbReference type="EMBL" id="MBB1125943.1"/>
    </source>
</evidence>
<organism evidence="1 2">
    <name type="scientific">Thiospirillum jenense</name>
    <dbReference type="NCBI Taxonomy" id="1653858"/>
    <lineage>
        <taxon>Bacteria</taxon>
        <taxon>Pseudomonadati</taxon>
        <taxon>Pseudomonadota</taxon>
        <taxon>Gammaproteobacteria</taxon>
        <taxon>Chromatiales</taxon>
        <taxon>Chromatiaceae</taxon>
        <taxon>Thiospirillum</taxon>
    </lineage>
</organism>
<protein>
    <submittedName>
        <fullName evidence="1">Addiction module toxin, HicA family</fullName>
    </submittedName>
</protein>